<accession>A0A0G4KDQ7</accession>
<dbReference type="AlphaFoldDB" id="A0A0G4KDQ7"/>
<evidence type="ECO:0000256" key="1">
    <source>
        <dbReference type="SAM" id="MobiDB-lite"/>
    </source>
</evidence>
<evidence type="ECO:0000313" key="3">
    <source>
        <dbReference type="Proteomes" id="UP000044602"/>
    </source>
</evidence>
<reference evidence="2 3" key="1">
    <citation type="submission" date="2015-05" db="EMBL/GenBank/DDBJ databases">
        <authorList>
            <person name="Wang D.B."/>
            <person name="Wang M."/>
        </authorList>
    </citation>
    <scope>NUCLEOTIDE SEQUENCE [LARGE SCALE GENOMIC DNA]</scope>
    <source>
        <strain evidence="2">VL1</strain>
    </source>
</reference>
<feature type="non-terminal residue" evidence="2">
    <location>
        <position position="1"/>
    </location>
</feature>
<dbReference type="EMBL" id="CVQH01000114">
    <property type="protein sequence ID" value="CRJ82714.1"/>
    <property type="molecule type" value="Genomic_DNA"/>
</dbReference>
<protein>
    <submittedName>
        <fullName evidence="2">Uncharacterized protein</fullName>
    </submittedName>
</protein>
<proteinExistence type="predicted"/>
<dbReference type="Proteomes" id="UP000044602">
    <property type="component" value="Unassembled WGS sequence"/>
</dbReference>
<keyword evidence="3" id="KW-1185">Reference proteome</keyword>
<feature type="region of interest" description="Disordered" evidence="1">
    <location>
        <begin position="51"/>
        <end position="71"/>
    </location>
</feature>
<gene>
    <name evidence="2" type="ORF">BN1708_009018</name>
</gene>
<organism evidence="2 3">
    <name type="scientific">Verticillium longisporum</name>
    <name type="common">Verticillium dahliae var. longisporum</name>
    <dbReference type="NCBI Taxonomy" id="100787"/>
    <lineage>
        <taxon>Eukaryota</taxon>
        <taxon>Fungi</taxon>
        <taxon>Dikarya</taxon>
        <taxon>Ascomycota</taxon>
        <taxon>Pezizomycotina</taxon>
        <taxon>Sordariomycetes</taxon>
        <taxon>Hypocreomycetidae</taxon>
        <taxon>Glomerellales</taxon>
        <taxon>Plectosphaerellaceae</taxon>
        <taxon>Verticillium</taxon>
    </lineage>
</organism>
<evidence type="ECO:0000313" key="2">
    <source>
        <dbReference type="EMBL" id="CRJ82714.1"/>
    </source>
</evidence>
<name>A0A0G4KDQ7_VERLO</name>
<sequence>SHTPVISLSTLTSTSPCQVKAIAPQCDHDYPVPPDAHLPTHFEKRTRRYEQTAFHGRRRRPPPSTLDPLVPASLNFRSRSSRNFECRCWPATAQKVAEIDKSMVVSPVIVTALLCPEIRAGSSLEVSAKLGRVMGRIEFVTKSTS</sequence>